<keyword evidence="5" id="KW-1185">Reference proteome</keyword>
<organism evidence="4 5">
    <name type="scientific">Citrus clementina</name>
    <name type="common">Clementine</name>
    <name type="synonym">Citrus deliciosa x Citrus sinensis</name>
    <dbReference type="NCBI Taxonomy" id="85681"/>
    <lineage>
        <taxon>Eukaryota</taxon>
        <taxon>Viridiplantae</taxon>
        <taxon>Streptophyta</taxon>
        <taxon>Embryophyta</taxon>
        <taxon>Tracheophyta</taxon>
        <taxon>Spermatophyta</taxon>
        <taxon>Magnoliopsida</taxon>
        <taxon>eudicotyledons</taxon>
        <taxon>Gunneridae</taxon>
        <taxon>Pentapetalae</taxon>
        <taxon>rosids</taxon>
        <taxon>malvids</taxon>
        <taxon>Sapindales</taxon>
        <taxon>Rutaceae</taxon>
        <taxon>Aurantioideae</taxon>
        <taxon>Citrus</taxon>
    </lineage>
</organism>
<dbReference type="InterPro" id="IPR050905">
    <property type="entry name" value="Plant_NBS-LRR"/>
</dbReference>
<dbReference type="STRING" id="85681.V4WFZ3"/>
<dbReference type="Gramene" id="ESR65549">
    <property type="protein sequence ID" value="ESR65549"/>
    <property type="gene ID" value="CICLE_v10009212mg"/>
</dbReference>
<accession>V4WFZ3</accession>
<feature type="coiled-coil region" evidence="2">
    <location>
        <begin position="47"/>
        <end position="74"/>
    </location>
</feature>
<dbReference type="InterPro" id="IPR002182">
    <property type="entry name" value="NB-ARC"/>
</dbReference>
<evidence type="ECO:0000259" key="3">
    <source>
        <dbReference type="Pfam" id="PF00931"/>
    </source>
</evidence>
<dbReference type="InterPro" id="IPR027417">
    <property type="entry name" value="P-loop_NTPase"/>
</dbReference>
<dbReference type="EMBL" id="KI535697">
    <property type="protein sequence ID" value="ESR65549.1"/>
    <property type="molecule type" value="Genomic_DNA"/>
</dbReference>
<dbReference type="OMA" id="CFTSITE"/>
<proteinExistence type="predicted"/>
<dbReference type="GO" id="GO:0043531">
    <property type="term" value="F:ADP binding"/>
    <property type="evidence" value="ECO:0007669"/>
    <property type="project" value="InterPro"/>
</dbReference>
<feature type="domain" description="NB-ARC" evidence="3">
    <location>
        <begin position="169"/>
        <end position="254"/>
    </location>
</feature>
<dbReference type="AlphaFoldDB" id="V4WFZ3"/>
<protein>
    <recommendedName>
        <fullName evidence="3">NB-ARC domain-containing protein</fullName>
    </recommendedName>
</protein>
<dbReference type="Gene3D" id="3.40.50.300">
    <property type="entry name" value="P-loop containing nucleotide triphosphate hydrolases"/>
    <property type="match status" value="1"/>
</dbReference>
<reference evidence="4 5" key="1">
    <citation type="submission" date="2013-10" db="EMBL/GenBank/DDBJ databases">
        <authorList>
            <consortium name="International Citrus Genome Consortium"/>
            <person name="Jenkins J."/>
            <person name="Schmutz J."/>
            <person name="Prochnik S."/>
            <person name="Rokhsar D."/>
            <person name="Gmitter F."/>
            <person name="Ollitrault P."/>
            <person name="Machado M."/>
            <person name="Talon M."/>
            <person name="Wincker P."/>
            <person name="Jaillon O."/>
            <person name="Morgante M."/>
        </authorList>
    </citation>
    <scope>NUCLEOTIDE SEQUENCE</scope>
    <source>
        <strain evidence="5">cv. Clemenules</strain>
    </source>
</reference>
<keyword evidence="1" id="KW-0611">Plant defense</keyword>
<dbReference type="KEGG" id="cic:CICLE_v10009212mg"/>
<evidence type="ECO:0000256" key="1">
    <source>
        <dbReference type="ARBA" id="ARBA00022821"/>
    </source>
</evidence>
<evidence type="ECO:0000313" key="5">
    <source>
        <dbReference type="Proteomes" id="UP000030687"/>
    </source>
</evidence>
<dbReference type="SUPFAM" id="SSF52540">
    <property type="entry name" value="P-loop containing nucleoside triphosphate hydrolases"/>
    <property type="match status" value="1"/>
</dbReference>
<evidence type="ECO:0000256" key="2">
    <source>
        <dbReference type="SAM" id="Coils"/>
    </source>
</evidence>
<dbReference type="Pfam" id="PF00931">
    <property type="entry name" value="NB-ARC"/>
    <property type="match status" value="1"/>
</dbReference>
<dbReference type="PANTHER" id="PTHR33463">
    <property type="entry name" value="NB-ARC DOMAIN-CONTAINING PROTEIN-RELATED"/>
    <property type="match status" value="1"/>
</dbReference>
<dbReference type="InParanoid" id="V4WFZ3"/>
<keyword evidence="2" id="KW-0175">Coiled coil</keyword>
<name>V4WFZ3_CITCL</name>
<dbReference type="PANTHER" id="PTHR33463:SF203">
    <property type="entry name" value="AAA+ ATPASE DOMAIN-CONTAINING PROTEIN"/>
    <property type="match status" value="1"/>
</dbReference>
<sequence>MCWEWILANIVTPVASRTTDLFGNSVEEQIRYLLDYDDNLEAFRTRAGQLEARKNDVLGRVDEARDNNEKIKEAVLLWLAKAIQIEIDKEMMEEKIEKNKGPCHTWRLDWRFRRQLSELANVKITKIDELMASRDIHSVSDLTQSADLGDLATPDYVPLESSSKALNSIMKLLKDEKVNIIGVQGPGGVGKSTLMEQLAKQIDTIAPYDKAHVIVAESSDLRRIQDKIAELLKFKIEEENELQRRATLAKRLRERTKKGTYNLR</sequence>
<evidence type="ECO:0000313" key="4">
    <source>
        <dbReference type="EMBL" id="ESR65549.1"/>
    </source>
</evidence>
<gene>
    <name evidence="4" type="ORF">CICLE_v10009212mg</name>
</gene>
<dbReference type="Proteomes" id="UP000030687">
    <property type="component" value="Unassembled WGS sequence"/>
</dbReference>